<accession>L0L147</accession>
<proteinExistence type="predicted"/>
<keyword evidence="2" id="KW-0378">Hydrolase</keyword>
<dbReference type="Pfam" id="PF04307">
    <property type="entry name" value="YdjM"/>
    <property type="match status" value="1"/>
</dbReference>
<dbReference type="InterPro" id="IPR053170">
    <property type="entry name" value="Transcription_regulator"/>
</dbReference>
<dbReference type="GeneID" id="14406319"/>
<protein>
    <submittedName>
        <fullName evidence="2">Putative membrane-bound metal-dependent hydrolase</fullName>
    </submittedName>
</protein>
<dbReference type="PANTHER" id="PTHR40031:SF1">
    <property type="entry name" value="MEMBRANE-BOUND METAL-DEPENDENT HYDROLASE"/>
    <property type="match status" value="1"/>
</dbReference>
<dbReference type="EMBL" id="CP003362">
    <property type="protein sequence ID" value="AGB49989.1"/>
    <property type="molecule type" value="Genomic_DNA"/>
</dbReference>
<name>L0L147_METHD</name>
<keyword evidence="3" id="KW-1185">Reference proteome</keyword>
<dbReference type="RefSeq" id="WP_015325154.1">
    <property type="nucleotide sequence ID" value="NC_019977.1"/>
</dbReference>
<reference evidence="3" key="1">
    <citation type="submission" date="2012-02" db="EMBL/GenBank/DDBJ databases">
        <title>Complete sequence of chromosome of Methanomethylovorans hollandica DSM 15978.</title>
        <authorList>
            <person name="Lucas S."/>
            <person name="Copeland A."/>
            <person name="Lapidus A."/>
            <person name="Glavina del Rio T."/>
            <person name="Dalin E."/>
            <person name="Tice H."/>
            <person name="Bruce D."/>
            <person name="Goodwin L."/>
            <person name="Pitluck S."/>
            <person name="Peters L."/>
            <person name="Mikhailova N."/>
            <person name="Held B."/>
            <person name="Kyrpides N."/>
            <person name="Mavromatis K."/>
            <person name="Ivanova N."/>
            <person name="Brettin T."/>
            <person name="Detter J.C."/>
            <person name="Han C."/>
            <person name="Larimer F."/>
            <person name="Land M."/>
            <person name="Hauser L."/>
            <person name="Markowitz V."/>
            <person name="Cheng J.-F."/>
            <person name="Hugenholtz P."/>
            <person name="Woyke T."/>
            <person name="Wu D."/>
            <person name="Spring S."/>
            <person name="Schroeder M."/>
            <person name="Brambilla E."/>
            <person name="Klenk H.-P."/>
            <person name="Eisen J.A."/>
        </authorList>
    </citation>
    <scope>NUCLEOTIDE SEQUENCE [LARGE SCALE GENOMIC DNA]</scope>
    <source>
        <strain evidence="3">DSM 15978 / NBRC 107637 / DMS1</strain>
    </source>
</reference>
<evidence type="ECO:0000313" key="2">
    <source>
        <dbReference type="EMBL" id="AGB49989.1"/>
    </source>
</evidence>
<dbReference type="KEGG" id="mhz:Metho_1806"/>
<feature type="transmembrane region" description="Helical" evidence="1">
    <location>
        <begin position="6"/>
        <end position="22"/>
    </location>
</feature>
<sequence>MVSSLSHAGIGLLIVLLLGLRGRESKLVVLFSILPDLDFIPYVIFILLEKYLSPEMRNSLFYFMGHREFMHSILFIILVVLFLHIMEKNLHLTIACFLAILSHVYLDYATSWKMRPFFPFIKESSTLGAFDFFDPIVTAISLIPLFILLLQYQRNKGKWPKMDPVYRYLQHNKRTIIVSISCIFLIWCALAPFTKLMLVQHISDTEDSDISYQNMAPMSFGKFLGAYSFNETHYKIFETSYWKGIHRSSLIPVNSYDNITADDYGYISRAAALYDSSFPREIDYPVYNITENSTDAIVTVSDARSVYVKYWAYFNVEYTFIFDKEDSGYVVFIKDHRNIKRSVPLNRFIDT</sequence>
<dbReference type="AlphaFoldDB" id="L0L147"/>
<feature type="transmembrane region" description="Helical" evidence="1">
    <location>
        <begin position="27"/>
        <end position="48"/>
    </location>
</feature>
<keyword evidence="1" id="KW-0812">Transmembrane</keyword>
<dbReference type="GO" id="GO:0016787">
    <property type="term" value="F:hydrolase activity"/>
    <property type="evidence" value="ECO:0007669"/>
    <property type="project" value="UniProtKB-KW"/>
</dbReference>
<evidence type="ECO:0000256" key="1">
    <source>
        <dbReference type="SAM" id="Phobius"/>
    </source>
</evidence>
<dbReference type="InterPro" id="IPR007404">
    <property type="entry name" value="YdjM-like"/>
</dbReference>
<feature type="transmembrane region" description="Helical" evidence="1">
    <location>
        <begin position="132"/>
        <end position="152"/>
    </location>
</feature>
<dbReference type="Proteomes" id="UP000010866">
    <property type="component" value="Chromosome"/>
</dbReference>
<keyword evidence="1" id="KW-1133">Transmembrane helix</keyword>
<feature type="transmembrane region" description="Helical" evidence="1">
    <location>
        <begin position="92"/>
        <end position="112"/>
    </location>
</feature>
<dbReference type="HOGENOM" id="CLU_671954_0_0_2"/>
<organism evidence="2 3">
    <name type="scientific">Methanomethylovorans hollandica (strain DSM 15978 / NBRC 107637 / DMS1)</name>
    <dbReference type="NCBI Taxonomy" id="867904"/>
    <lineage>
        <taxon>Archaea</taxon>
        <taxon>Methanobacteriati</taxon>
        <taxon>Methanobacteriota</taxon>
        <taxon>Stenosarchaea group</taxon>
        <taxon>Methanomicrobia</taxon>
        <taxon>Methanosarcinales</taxon>
        <taxon>Methanosarcinaceae</taxon>
        <taxon>Methanomethylovorans</taxon>
    </lineage>
</organism>
<gene>
    <name evidence="2" type="ordered locus">Metho_1806</name>
</gene>
<feature type="transmembrane region" description="Helical" evidence="1">
    <location>
        <begin position="68"/>
        <end position="85"/>
    </location>
</feature>
<feature type="transmembrane region" description="Helical" evidence="1">
    <location>
        <begin position="176"/>
        <end position="198"/>
    </location>
</feature>
<dbReference type="PANTHER" id="PTHR40031">
    <property type="entry name" value="HYPOTHETICAL MEMBRANE SPANNING PROTEIN"/>
    <property type="match status" value="1"/>
</dbReference>
<evidence type="ECO:0000313" key="3">
    <source>
        <dbReference type="Proteomes" id="UP000010866"/>
    </source>
</evidence>
<keyword evidence="1" id="KW-0472">Membrane</keyword>
<dbReference type="OrthoDB" id="124447at2157"/>